<dbReference type="Proteomes" id="UP000607653">
    <property type="component" value="Unassembled WGS sequence"/>
</dbReference>
<reference evidence="1 2" key="1">
    <citation type="journal article" date="2020" name="Mol. Biol. Evol.">
        <title>Distinct Expression and Methylation Patterns for Genes with Different Fates following a Single Whole-Genome Duplication in Flowering Plants.</title>
        <authorList>
            <person name="Shi T."/>
            <person name="Rahmani R.S."/>
            <person name="Gugger P.F."/>
            <person name="Wang M."/>
            <person name="Li H."/>
            <person name="Zhang Y."/>
            <person name="Li Z."/>
            <person name="Wang Q."/>
            <person name="Van de Peer Y."/>
            <person name="Marchal K."/>
            <person name="Chen J."/>
        </authorList>
    </citation>
    <scope>NUCLEOTIDE SEQUENCE [LARGE SCALE GENOMIC DNA]</scope>
    <source>
        <tissue evidence="1">Leaf</tissue>
    </source>
</reference>
<dbReference type="EMBL" id="DUZY01000001">
    <property type="protein sequence ID" value="DAD19387.1"/>
    <property type="molecule type" value="Genomic_DNA"/>
</dbReference>
<protein>
    <submittedName>
        <fullName evidence="1">Uncharacterized protein</fullName>
    </submittedName>
</protein>
<keyword evidence="2" id="KW-1185">Reference proteome</keyword>
<name>A0A822XGN8_NELNU</name>
<comment type="caution">
    <text evidence="1">The sequence shown here is derived from an EMBL/GenBank/DDBJ whole genome shotgun (WGS) entry which is preliminary data.</text>
</comment>
<evidence type="ECO:0000313" key="2">
    <source>
        <dbReference type="Proteomes" id="UP000607653"/>
    </source>
</evidence>
<dbReference type="AlphaFoldDB" id="A0A822XGN8"/>
<evidence type="ECO:0000313" key="1">
    <source>
        <dbReference type="EMBL" id="DAD19387.1"/>
    </source>
</evidence>
<proteinExistence type="predicted"/>
<gene>
    <name evidence="1" type="ORF">HUJ06_020850</name>
</gene>
<sequence length="65" mass="7613">MATTHFRSPHFQIATKLKECKKTLSVWNYHTFGKIQDHLSKLKEEISDLQMGNNNPQNIRTLQSQ</sequence>
<accession>A0A822XGN8</accession>
<organism evidence="1 2">
    <name type="scientific">Nelumbo nucifera</name>
    <name type="common">Sacred lotus</name>
    <dbReference type="NCBI Taxonomy" id="4432"/>
    <lineage>
        <taxon>Eukaryota</taxon>
        <taxon>Viridiplantae</taxon>
        <taxon>Streptophyta</taxon>
        <taxon>Embryophyta</taxon>
        <taxon>Tracheophyta</taxon>
        <taxon>Spermatophyta</taxon>
        <taxon>Magnoliopsida</taxon>
        <taxon>Proteales</taxon>
        <taxon>Nelumbonaceae</taxon>
        <taxon>Nelumbo</taxon>
    </lineage>
</organism>